<dbReference type="PANTHER" id="PTHR30451:SF5">
    <property type="entry name" value="SLR0019 PROTEIN"/>
    <property type="match status" value="1"/>
</dbReference>
<protein>
    <submittedName>
        <fullName evidence="5">Pilus assembly protein PapC</fullName>
    </submittedName>
</protein>
<dbReference type="AlphaFoldDB" id="A0A177S9V7"/>
<evidence type="ECO:0000313" key="6">
    <source>
        <dbReference type="Proteomes" id="UP000077752"/>
    </source>
</evidence>
<dbReference type="GO" id="GO:0009279">
    <property type="term" value="C:cell outer membrane"/>
    <property type="evidence" value="ECO:0007669"/>
    <property type="project" value="TreeGrafter"/>
</dbReference>
<reference evidence="5 6" key="1">
    <citation type="submission" date="2016-03" db="EMBL/GenBank/DDBJ databases">
        <title>Draft Genome Assembly of Pseudomonas putida strain CBF10-2.</title>
        <authorList>
            <person name="Iyer R.S."/>
            <person name="Damania A."/>
        </authorList>
    </citation>
    <scope>NUCLEOTIDE SEQUENCE [LARGE SCALE GENOMIC DNA]</scope>
    <source>
        <strain evidence="5 6">CBF10-2</strain>
    </source>
</reference>
<dbReference type="InterPro" id="IPR031917">
    <property type="entry name" value="Pilus_assem_C"/>
</dbReference>
<dbReference type="EMBL" id="LUCV01000049">
    <property type="protein sequence ID" value="OAI84727.1"/>
    <property type="molecule type" value="Genomic_DNA"/>
</dbReference>
<comment type="caution">
    <text evidence="5">The sequence shown here is derived from an EMBL/GenBank/DDBJ whole genome shotgun (WGS) entry which is preliminary data.</text>
</comment>
<dbReference type="Pfam" id="PF15976">
    <property type="entry name" value="CooC_C"/>
    <property type="match status" value="1"/>
</dbReference>
<evidence type="ECO:0000256" key="1">
    <source>
        <dbReference type="ARBA" id="ARBA00022729"/>
    </source>
</evidence>
<gene>
    <name evidence="5" type="ORF">AYO28_02265</name>
</gene>
<evidence type="ECO:0000256" key="2">
    <source>
        <dbReference type="SAM" id="MobiDB-lite"/>
    </source>
</evidence>
<evidence type="ECO:0000313" key="5">
    <source>
        <dbReference type="EMBL" id="OAI84727.1"/>
    </source>
</evidence>
<dbReference type="PANTHER" id="PTHR30451">
    <property type="entry name" value="OUTER MEMBRANE USHER PROTEIN"/>
    <property type="match status" value="1"/>
</dbReference>
<keyword evidence="1" id="KW-0732">Signal</keyword>
<accession>A0A177S9V7</accession>
<proteinExistence type="predicted"/>
<evidence type="ECO:0000259" key="3">
    <source>
        <dbReference type="Pfam" id="PF15976"/>
    </source>
</evidence>
<organism evidence="5 6">
    <name type="scientific">Pseudomonas putida</name>
    <name type="common">Arthrobacter siderocapsulatus</name>
    <dbReference type="NCBI Taxonomy" id="303"/>
    <lineage>
        <taxon>Bacteria</taxon>
        <taxon>Pseudomonadati</taxon>
        <taxon>Pseudomonadota</taxon>
        <taxon>Gammaproteobacteria</taxon>
        <taxon>Pseudomonadales</taxon>
        <taxon>Pseudomonadaceae</taxon>
        <taxon>Pseudomonas</taxon>
    </lineage>
</organism>
<feature type="region of interest" description="Disordered" evidence="2">
    <location>
        <begin position="568"/>
        <end position="587"/>
    </location>
</feature>
<dbReference type="GO" id="GO:0015473">
    <property type="term" value="F:fimbrial usher porin activity"/>
    <property type="evidence" value="ECO:0007669"/>
    <property type="project" value="InterPro"/>
</dbReference>
<dbReference type="InterPro" id="IPR032636">
    <property type="entry name" value="Pilus_assem_E-set-like_dom"/>
</dbReference>
<sequence>MSLATSIRMAVGCCMAAVWLTDVSAREETGNTSQLGILRQAEGLPKEFDEHFFDVPLAVRIDLDGRLLGEAMVVLSRDERVQLLEFTETHESREPETVRQRWGEVLQAGQALGNCIKACPQDLVAVHYSLVNSQLSILTRNAERDQQAAWHVLPEQGSQGVILRNQLNLSRDGQETVGRYALRGQGSVGNWTTVAEAQVDRSNEDRPQTRHRVDELFAERVHQDNFFRLGYFTPGAQAMSRQPRLLGNSPDTTLGLMYGSSDSLAIDNGKASATPIYVTPNRPGIVEIYRNGQLINSQPVQPGLQAIDTRVLPGGIYEVEVRLVEDGQVTSRNEEFIYKPNNWSNNASPWRYNLYLGKQSELLSNWDDEDYGGLAAGVITNYLLHPRLVAGASAQRIDGQMQYGTSLDWDALDRLKVFGNVFHTDQRGNGYDLQGVWHHASGSVVLSHNRSWIEYPRQRRLDGYENSEEYWRDRDQTGSRELRQSSLSVSQRVTRKSTATVRLSHSDGGYGNSGVALDLGWSHHGQVMGSDANWRLALFDRPGNSSSGNQRNRGVNFSLSMSLGGPGRRISGSVGTRTSRDGGRDLNTSLTYQQDIDGSTLRSVGGTLNGDRYGVGLAANAQFENRALHGDAYVQNSSYNNQVSGGLNLESTLAIGGGKAALSGQYLPYEAGLIVDVESDYPELKLRVDDLDGHTSLLRPGRNVIPVSAYKSGSVQLDFEGEGAPTAVIQPSSLSYHLNRGGVDYRTLRVMRTVTVLGRLLDHHGQPLRGAMVINHASRSVSEADGFFAVEMSESTPTLEVRQGGQRLCLLRLDTGDQRQDDVVLAGDQVCSPDSLAANAPRNPGGDA</sequence>
<feature type="domain" description="Pilus assembly protein E-set like" evidence="4">
    <location>
        <begin position="272"/>
        <end position="339"/>
    </location>
</feature>
<dbReference type="InterPro" id="IPR000015">
    <property type="entry name" value="Fimb_usher"/>
</dbReference>
<dbReference type="Pfam" id="PF16967">
    <property type="entry name" value="TcfC"/>
    <property type="match status" value="1"/>
</dbReference>
<feature type="domain" description="Pilus assembly protein C-terminal" evidence="3">
    <location>
        <begin position="738"/>
        <end position="832"/>
    </location>
</feature>
<evidence type="ECO:0000259" key="4">
    <source>
        <dbReference type="Pfam" id="PF16967"/>
    </source>
</evidence>
<dbReference type="Proteomes" id="UP000077752">
    <property type="component" value="Unassembled WGS sequence"/>
</dbReference>
<dbReference type="GO" id="GO:0009297">
    <property type="term" value="P:pilus assembly"/>
    <property type="evidence" value="ECO:0007669"/>
    <property type="project" value="InterPro"/>
</dbReference>
<name>A0A177S9V7_PSEPU</name>